<protein>
    <submittedName>
        <fullName evidence="2">Uncharacterized protein</fullName>
    </submittedName>
</protein>
<accession>A0AA35SP25</accession>
<name>A0AA35SP25_GEOBA</name>
<evidence type="ECO:0000256" key="1">
    <source>
        <dbReference type="SAM" id="SignalP"/>
    </source>
</evidence>
<evidence type="ECO:0000313" key="3">
    <source>
        <dbReference type="Proteomes" id="UP001174909"/>
    </source>
</evidence>
<organism evidence="2 3">
    <name type="scientific">Geodia barretti</name>
    <name type="common">Barrett's horny sponge</name>
    <dbReference type="NCBI Taxonomy" id="519541"/>
    <lineage>
        <taxon>Eukaryota</taxon>
        <taxon>Metazoa</taxon>
        <taxon>Porifera</taxon>
        <taxon>Demospongiae</taxon>
        <taxon>Heteroscleromorpha</taxon>
        <taxon>Tetractinellida</taxon>
        <taxon>Astrophorina</taxon>
        <taxon>Geodiidae</taxon>
        <taxon>Geodia</taxon>
    </lineage>
</organism>
<dbReference type="AlphaFoldDB" id="A0AA35SP25"/>
<evidence type="ECO:0000313" key="2">
    <source>
        <dbReference type="EMBL" id="CAI8032627.1"/>
    </source>
</evidence>
<keyword evidence="1" id="KW-0732">Signal</keyword>
<dbReference type="Proteomes" id="UP001174909">
    <property type="component" value="Unassembled WGS sequence"/>
</dbReference>
<dbReference type="EMBL" id="CASHTH010002612">
    <property type="protein sequence ID" value="CAI8032627.1"/>
    <property type="molecule type" value="Genomic_DNA"/>
</dbReference>
<comment type="caution">
    <text evidence="2">The sequence shown here is derived from an EMBL/GenBank/DDBJ whole genome shotgun (WGS) entry which is preliminary data.</text>
</comment>
<sequence length="248" mass="27305">MKSSTAMFCASSCSWLLLYFTAGSWSYPSVHEVSINTASEHCTANDHHLALESGKNCTIQCSIMRADDQQFLLFFYQYEHIMQYVRDPIVTTCDNGSIQKCTGEMAVDHTFHHQHINCLFIYYQSGARFYTNTLYIEVEEFSSSPLPTFTSSIITSKIVKTSEASSSYYPLLMTSSAAVFTTPSPSPPVVSSSEVAGNTPFCYCPSMLPCVPPTEDVTGSTTQPVLASLCLLLSSLLSSSSSLFHIVF</sequence>
<feature type="chain" id="PRO_5041363061" evidence="1">
    <location>
        <begin position="27"/>
        <end position="248"/>
    </location>
</feature>
<reference evidence="2" key="1">
    <citation type="submission" date="2023-03" db="EMBL/GenBank/DDBJ databases">
        <authorList>
            <person name="Steffen K."/>
            <person name="Cardenas P."/>
        </authorList>
    </citation>
    <scope>NUCLEOTIDE SEQUENCE</scope>
</reference>
<keyword evidence="3" id="KW-1185">Reference proteome</keyword>
<gene>
    <name evidence="2" type="ORF">GBAR_LOCUS18436</name>
</gene>
<feature type="signal peptide" evidence="1">
    <location>
        <begin position="1"/>
        <end position="26"/>
    </location>
</feature>
<proteinExistence type="predicted"/>